<keyword evidence="6 8" id="KW-0472">Membrane</keyword>
<organism evidence="10 11">
    <name type="scientific">Dictyocaulus viviparus</name>
    <name type="common">Bovine lungworm</name>
    <dbReference type="NCBI Taxonomy" id="29172"/>
    <lineage>
        <taxon>Eukaryota</taxon>
        <taxon>Metazoa</taxon>
        <taxon>Ecdysozoa</taxon>
        <taxon>Nematoda</taxon>
        <taxon>Chromadorea</taxon>
        <taxon>Rhabditida</taxon>
        <taxon>Rhabditina</taxon>
        <taxon>Rhabditomorpha</taxon>
        <taxon>Strongyloidea</taxon>
        <taxon>Metastrongylidae</taxon>
        <taxon>Dictyocaulus</taxon>
    </lineage>
</organism>
<dbReference type="GO" id="GO:0001508">
    <property type="term" value="P:action potential"/>
    <property type="evidence" value="ECO:0007669"/>
    <property type="project" value="TreeGrafter"/>
</dbReference>
<accession>A0A0D8XPN2</accession>
<evidence type="ECO:0000256" key="4">
    <source>
        <dbReference type="ARBA" id="ARBA00022989"/>
    </source>
</evidence>
<dbReference type="OrthoDB" id="296522at2759"/>
<dbReference type="InterPro" id="IPR003131">
    <property type="entry name" value="T1-type_BTB"/>
</dbReference>
<reference evidence="10 11" key="1">
    <citation type="submission" date="2013-11" db="EMBL/GenBank/DDBJ databases">
        <title>Draft genome of the bovine lungworm Dictyocaulus viviparus.</title>
        <authorList>
            <person name="Mitreva M."/>
        </authorList>
    </citation>
    <scope>NUCLEOTIDE SEQUENCE [LARGE SCALE GENOMIC DNA]</scope>
    <source>
        <strain evidence="10 11">HannoverDv2000</strain>
    </source>
</reference>
<keyword evidence="5" id="KW-0406">Ion transport</keyword>
<sequence>MGQSKDDIVFCITKISDYFDIVGSSIFVLTNNTAKIILESSSKDPNDIYVRLRIGGKSFYVRRELYINERTLMHDIVESTHEQRLALVDGCDPSTGEYYMERNSRIADFIIDFFYTGSLHKPQNICIEKFKEELAYWKISQKHAFFPSLRLSTWKFLEDPQSSIPAAMFAILSVFFVFASVFGLILGSMPEFQEDPSNASAYHFMHVKTNE</sequence>
<dbReference type="GO" id="GO:0051260">
    <property type="term" value="P:protein homooligomerization"/>
    <property type="evidence" value="ECO:0007669"/>
    <property type="project" value="InterPro"/>
</dbReference>
<dbReference type="AlphaFoldDB" id="A0A0D8XPN2"/>
<evidence type="ECO:0000256" key="2">
    <source>
        <dbReference type="ARBA" id="ARBA00022448"/>
    </source>
</evidence>
<dbReference type="InterPro" id="IPR027359">
    <property type="entry name" value="Volt_channel_dom_sf"/>
</dbReference>
<evidence type="ECO:0000256" key="8">
    <source>
        <dbReference type="SAM" id="Phobius"/>
    </source>
</evidence>
<dbReference type="Gene3D" id="1.20.120.350">
    <property type="entry name" value="Voltage-gated potassium channels. Chain C"/>
    <property type="match status" value="1"/>
</dbReference>
<dbReference type="STRING" id="29172.A0A0D8XPN2"/>
<evidence type="ECO:0000256" key="1">
    <source>
        <dbReference type="ARBA" id="ARBA00004141"/>
    </source>
</evidence>
<evidence type="ECO:0000313" key="10">
    <source>
        <dbReference type="EMBL" id="KJH45692.1"/>
    </source>
</evidence>
<reference evidence="11" key="2">
    <citation type="journal article" date="2016" name="Sci. Rep.">
        <title>Dictyocaulus viviparus genome, variome and transcriptome elucidate lungworm biology and support future intervention.</title>
        <authorList>
            <person name="McNulty S.N."/>
            <person name="Strube C."/>
            <person name="Rosa B.A."/>
            <person name="Martin J.C."/>
            <person name="Tyagi R."/>
            <person name="Choi Y.J."/>
            <person name="Wang Q."/>
            <person name="Hallsworth Pepin K."/>
            <person name="Zhang X."/>
            <person name="Ozersky P."/>
            <person name="Wilson R.K."/>
            <person name="Sternberg P.W."/>
            <person name="Gasser R.B."/>
            <person name="Mitreva M."/>
        </authorList>
    </citation>
    <scope>NUCLEOTIDE SEQUENCE [LARGE SCALE GENOMIC DNA]</scope>
    <source>
        <strain evidence="11">HannoverDv2000</strain>
    </source>
</reference>
<dbReference type="Proteomes" id="UP000053766">
    <property type="component" value="Unassembled WGS sequence"/>
</dbReference>
<keyword evidence="11" id="KW-1185">Reference proteome</keyword>
<dbReference type="PANTHER" id="PTHR11537:SF121">
    <property type="entry name" value="BTB DOMAIN-CONTAINING PROTEIN"/>
    <property type="match status" value="1"/>
</dbReference>
<dbReference type="CDD" id="cd18317">
    <property type="entry name" value="BTB_POZ_Kv"/>
    <property type="match status" value="1"/>
</dbReference>
<dbReference type="GO" id="GO:0008076">
    <property type="term" value="C:voltage-gated potassium channel complex"/>
    <property type="evidence" value="ECO:0007669"/>
    <property type="project" value="InterPro"/>
</dbReference>
<evidence type="ECO:0000256" key="5">
    <source>
        <dbReference type="ARBA" id="ARBA00023065"/>
    </source>
</evidence>
<proteinExistence type="predicted"/>
<feature type="non-terminal residue" evidence="10">
    <location>
        <position position="211"/>
    </location>
</feature>
<dbReference type="Pfam" id="PF02214">
    <property type="entry name" value="BTB_2"/>
    <property type="match status" value="1"/>
</dbReference>
<dbReference type="GO" id="GO:0005251">
    <property type="term" value="F:delayed rectifier potassium channel activity"/>
    <property type="evidence" value="ECO:0007669"/>
    <property type="project" value="TreeGrafter"/>
</dbReference>
<evidence type="ECO:0000259" key="9">
    <source>
        <dbReference type="Pfam" id="PF02214"/>
    </source>
</evidence>
<dbReference type="InterPro" id="IPR028325">
    <property type="entry name" value="VG_K_chnl"/>
</dbReference>
<comment type="subcellular location">
    <subcellularLocation>
        <location evidence="1">Membrane</location>
        <topology evidence="1">Multi-pass membrane protein</topology>
    </subcellularLocation>
</comment>
<keyword evidence="2" id="KW-0813">Transport</keyword>
<keyword evidence="3 8" id="KW-0812">Transmembrane</keyword>
<dbReference type="InterPro" id="IPR011333">
    <property type="entry name" value="SKP1/BTB/POZ_sf"/>
</dbReference>
<dbReference type="Gene3D" id="3.30.710.10">
    <property type="entry name" value="Potassium Channel Kv1.1, Chain A"/>
    <property type="match status" value="1"/>
</dbReference>
<feature type="transmembrane region" description="Helical" evidence="8">
    <location>
        <begin position="166"/>
        <end position="186"/>
    </location>
</feature>
<dbReference type="PANTHER" id="PTHR11537">
    <property type="entry name" value="VOLTAGE-GATED POTASSIUM CHANNEL"/>
    <property type="match status" value="1"/>
</dbReference>
<dbReference type="SUPFAM" id="SSF54695">
    <property type="entry name" value="POZ domain"/>
    <property type="match status" value="1"/>
</dbReference>
<evidence type="ECO:0000256" key="7">
    <source>
        <dbReference type="ARBA" id="ARBA00023303"/>
    </source>
</evidence>
<evidence type="ECO:0000313" key="11">
    <source>
        <dbReference type="Proteomes" id="UP000053766"/>
    </source>
</evidence>
<dbReference type="EMBL" id="KN716392">
    <property type="protein sequence ID" value="KJH45692.1"/>
    <property type="molecule type" value="Genomic_DNA"/>
</dbReference>
<keyword evidence="7 10" id="KW-0407">Ion channel</keyword>
<name>A0A0D8XPN2_DICVI</name>
<protein>
    <submittedName>
        <fullName evidence="10">K+ channel tetramerization domain protein</fullName>
    </submittedName>
</protein>
<evidence type="ECO:0000256" key="3">
    <source>
        <dbReference type="ARBA" id="ARBA00022692"/>
    </source>
</evidence>
<feature type="domain" description="Potassium channel tetramerisation-type BTB" evidence="9">
    <location>
        <begin position="50"/>
        <end position="143"/>
    </location>
</feature>
<evidence type="ECO:0000256" key="6">
    <source>
        <dbReference type="ARBA" id="ARBA00023136"/>
    </source>
</evidence>
<keyword evidence="4 8" id="KW-1133">Transmembrane helix</keyword>
<gene>
    <name evidence="10" type="ORF">DICVIV_08250</name>
</gene>